<keyword evidence="4" id="KW-0378">Hydrolase</keyword>
<evidence type="ECO:0000256" key="5">
    <source>
        <dbReference type="ARBA" id="ARBA00022840"/>
    </source>
</evidence>
<dbReference type="InterPro" id="IPR003593">
    <property type="entry name" value="AAA+_ATPase"/>
</dbReference>
<dbReference type="Pfam" id="PF00664">
    <property type="entry name" value="ABC_membrane"/>
    <property type="match status" value="1"/>
</dbReference>
<dbReference type="InterPro" id="IPR011527">
    <property type="entry name" value="ABC1_TM_dom"/>
</dbReference>
<dbReference type="PROSITE" id="PS50990">
    <property type="entry name" value="PEPTIDASE_C39"/>
    <property type="match status" value="1"/>
</dbReference>
<dbReference type="Pfam" id="PF03412">
    <property type="entry name" value="Peptidase_C39"/>
    <property type="match status" value="1"/>
</dbReference>
<feature type="transmembrane region" description="Helical" evidence="8">
    <location>
        <begin position="181"/>
        <end position="202"/>
    </location>
</feature>
<dbReference type="Proteomes" id="UP000198942">
    <property type="component" value="Unassembled WGS sequence"/>
</dbReference>
<dbReference type="Gene3D" id="3.90.70.10">
    <property type="entry name" value="Cysteine proteinases"/>
    <property type="match status" value="1"/>
</dbReference>
<evidence type="ECO:0000256" key="7">
    <source>
        <dbReference type="ARBA" id="ARBA00023136"/>
    </source>
</evidence>
<sequence>MKSLQSKFVFYHQADHMDCAATCLRMVARYYGADYDVSHLRDLVNTTRQGASLAGIQDGAGAIRLKTLVSKGTVENLVKEHLLPAVLYWNPDHYVVLYKISETKKGEYIFFIADPALSKYKVSEKKFREKWVSDNADGEGLIVFFEPGEDFMETYDEYALNYVKPSRHFYWEYVKAHKASFSLILLITIISSLFNLVFPVLTQKIVDTGIPNKDLSLISLFLLFQIGAFIGSSVFDMVKGRLLYVVTTRININILTEFLLKLTRLSVRYFDNKVASDITQRIADHSRIEKFLTTNLIGTIFSVFNFAFFSFLILKYDYKIFLIFLSITVFSILWMFMFVKRRKSIEYKRFEAYKDSSNSSYEVIYGMKELKLNNAQIAKIEDWGVDQKKIYAINKESMLLEQRQNIGNVLINQTRSALVTFYCAFLVIHGKISIGEMLSISFMLGQLSSPFTQFFEFIKGWNEAYFSFDRINEVKERQDEDDEFLPHGHTLKTVSAFERILISNLNFKYDKSSPVNVLDGINIEIKKGQKVAFVGNSGSGKTTLVKLLLKFYLPSKGIISVDSNDLAELEANSWRQKCGVVMQDGYIFSATILQNICLDSKKVDLERVKQVCHLANIKDYIESLPKKYNTKIGGSGVGLSGGQIQRILIARALYKNPEVLFFDEATSSLDTENERIIMENINEFSTGKTLVVVAHRLSTVKNADMIYVFNNGKIVEAGNHVELLVNKGFYYKLVSNQLELSN</sequence>
<feature type="domain" description="Peptidase C39" evidence="11">
    <location>
        <begin position="13"/>
        <end position="138"/>
    </location>
</feature>
<evidence type="ECO:0000256" key="4">
    <source>
        <dbReference type="ARBA" id="ARBA00022801"/>
    </source>
</evidence>
<dbReference type="STRING" id="551995.SAMN05192574_11636"/>
<dbReference type="InterPro" id="IPR036640">
    <property type="entry name" value="ABC1_TM_sf"/>
</dbReference>
<evidence type="ECO:0000256" key="1">
    <source>
        <dbReference type="ARBA" id="ARBA00004651"/>
    </source>
</evidence>
<dbReference type="Gene3D" id="3.40.50.300">
    <property type="entry name" value="P-loop containing nucleotide triphosphate hydrolases"/>
    <property type="match status" value="1"/>
</dbReference>
<dbReference type="InterPro" id="IPR027417">
    <property type="entry name" value="P-loop_NTPase"/>
</dbReference>
<dbReference type="SUPFAM" id="SSF52540">
    <property type="entry name" value="P-loop containing nucleoside triphosphate hydrolases"/>
    <property type="match status" value="1"/>
</dbReference>
<dbReference type="SUPFAM" id="SSF90123">
    <property type="entry name" value="ABC transporter transmembrane region"/>
    <property type="match status" value="1"/>
</dbReference>
<dbReference type="RefSeq" id="WP_091220386.1">
    <property type="nucleotide sequence ID" value="NZ_FOCL01000016.1"/>
</dbReference>
<dbReference type="EMBL" id="FOCL01000016">
    <property type="protein sequence ID" value="SEO91664.1"/>
    <property type="molecule type" value="Genomic_DNA"/>
</dbReference>
<keyword evidence="13" id="KW-1185">Reference proteome</keyword>
<proteinExistence type="predicted"/>
<dbReference type="PROSITE" id="PS50893">
    <property type="entry name" value="ABC_TRANSPORTER_2"/>
    <property type="match status" value="1"/>
</dbReference>
<keyword evidence="5 12" id="KW-0067">ATP-binding</keyword>
<dbReference type="Pfam" id="PF00005">
    <property type="entry name" value="ABC_tran"/>
    <property type="match status" value="1"/>
</dbReference>
<keyword evidence="2 8" id="KW-0812">Transmembrane</keyword>
<protein>
    <submittedName>
        <fullName evidence="12">ATP-binding cassette, subfamily B</fullName>
    </submittedName>
</protein>
<evidence type="ECO:0000259" key="10">
    <source>
        <dbReference type="PROSITE" id="PS50929"/>
    </source>
</evidence>
<evidence type="ECO:0000313" key="13">
    <source>
        <dbReference type="Proteomes" id="UP000198942"/>
    </source>
</evidence>
<organism evidence="12 13">
    <name type="scientific">Mucilaginibacter gossypiicola</name>
    <dbReference type="NCBI Taxonomy" id="551995"/>
    <lineage>
        <taxon>Bacteria</taxon>
        <taxon>Pseudomonadati</taxon>
        <taxon>Bacteroidota</taxon>
        <taxon>Sphingobacteriia</taxon>
        <taxon>Sphingobacteriales</taxon>
        <taxon>Sphingobacteriaceae</taxon>
        <taxon>Mucilaginibacter</taxon>
    </lineage>
</organism>
<evidence type="ECO:0000313" key="12">
    <source>
        <dbReference type="EMBL" id="SEO91664.1"/>
    </source>
</evidence>
<dbReference type="GO" id="GO:0008233">
    <property type="term" value="F:peptidase activity"/>
    <property type="evidence" value="ECO:0007669"/>
    <property type="project" value="InterPro"/>
</dbReference>
<dbReference type="Gene3D" id="1.20.1560.10">
    <property type="entry name" value="ABC transporter type 1, transmembrane domain"/>
    <property type="match status" value="1"/>
</dbReference>
<dbReference type="PROSITE" id="PS50929">
    <property type="entry name" value="ABC_TM1F"/>
    <property type="match status" value="1"/>
</dbReference>
<dbReference type="GO" id="GO:0005886">
    <property type="term" value="C:plasma membrane"/>
    <property type="evidence" value="ECO:0007669"/>
    <property type="project" value="UniProtKB-SubCell"/>
</dbReference>
<evidence type="ECO:0000256" key="2">
    <source>
        <dbReference type="ARBA" id="ARBA00022692"/>
    </source>
</evidence>
<dbReference type="CDD" id="cd18571">
    <property type="entry name" value="ABC_6TM_peptidase_like"/>
    <property type="match status" value="1"/>
</dbReference>
<dbReference type="PANTHER" id="PTHR43394">
    <property type="entry name" value="ATP-DEPENDENT PERMEASE MDL1, MITOCHONDRIAL"/>
    <property type="match status" value="1"/>
</dbReference>
<evidence type="ECO:0000256" key="6">
    <source>
        <dbReference type="ARBA" id="ARBA00022989"/>
    </source>
</evidence>
<comment type="subcellular location">
    <subcellularLocation>
        <location evidence="1">Cell membrane</location>
        <topology evidence="1">Multi-pass membrane protein</topology>
    </subcellularLocation>
</comment>
<name>A0A1H8TM33_9SPHI</name>
<feature type="domain" description="ABC transporter" evidence="9">
    <location>
        <begin position="500"/>
        <end position="736"/>
    </location>
</feature>
<evidence type="ECO:0000256" key="3">
    <source>
        <dbReference type="ARBA" id="ARBA00022741"/>
    </source>
</evidence>
<dbReference type="PANTHER" id="PTHR43394:SF1">
    <property type="entry name" value="ATP-BINDING CASSETTE SUB-FAMILY B MEMBER 10, MITOCHONDRIAL"/>
    <property type="match status" value="1"/>
</dbReference>
<dbReference type="FunFam" id="3.40.50.300:FF:000218">
    <property type="entry name" value="Multidrug ABC transporter ATP-binding protein"/>
    <property type="match status" value="1"/>
</dbReference>
<dbReference type="GO" id="GO:0005524">
    <property type="term" value="F:ATP binding"/>
    <property type="evidence" value="ECO:0007669"/>
    <property type="project" value="UniProtKB-KW"/>
</dbReference>
<accession>A0A1H8TM33</accession>
<dbReference type="GO" id="GO:0006508">
    <property type="term" value="P:proteolysis"/>
    <property type="evidence" value="ECO:0007669"/>
    <property type="project" value="InterPro"/>
</dbReference>
<feature type="domain" description="ABC transmembrane type-1" evidence="10">
    <location>
        <begin position="183"/>
        <end position="463"/>
    </location>
</feature>
<keyword evidence="7 8" id="KW-0472">Membrane</keyword>
<keyword evidence="3" id="KW-0547">Nucleotide-binding</keyword>
<reference evidence="13" key="1">
    <citation type="submission" date="2016-10" db="EMBL/GenBank/DDBJ databases">
        <authorList>
            <person name="Varghese N."/>
            <person name="Submissions S."/>
        </authorList>
    </citation>
    <scope>NUCLEOTIDE SEQUENCE [LARGE SCALE GENOMIC DNA]</scope>
    <source>
        <strain evidence="13">Gh-48</strain>
    </source>
</reference>
<dbReference type="InterPro" id="IPR017871">
    <property type="entry name" value="ABC_transporter-like_CS"/>
</dbReference>
<dbReference type="InterPro" id="IPR039421">
    <property type="entry name" value="Type_1_exporter"/>
</dbReference>
<evidence type="ECO:0000259" key="9">
    <source>
        <dbReference type="PROSITE" id="PS50893"/>
    </source>
</evidence>
<evidence type="ECO:0000259" key="11">
    <source>
        <dbReference type="PROSITE" id="PS50990"/>
    </source>
</evidence>
<feature type="transmembrane region" description="Helical" evidence="8">
    <location>
        <begin position="291"/>
        <end position="314"/>
    </location>
</feature>
<dbReference type="PROSITE" id="PS00211">
    <property type="entry name" value="ABC_TRANSPORTER_1"/>
    <property type="match status" value="1"/>
</dbReference>
<gene>
    <name evidence="12" type="ORF">SAMN05192574_11636</name>
</gene>
<dbReference type="GO" id="GO:0016887">
    <property type="term" value="F:ATP hydrolysis activity"/>
    <property type="evidence" value="ECO:0007669"/>
    <property type="project" value="InterPro"/>
</dbReference>
<dbReference type="AlphaFoldDB" id="A0A1H8TM33"/>
<dbReference type="GO" id="GO:0015421">
    <property type="term" value="F:ABC-type oligopeptide transporter activity"/>
    <property type="evidence" value="ECO:0007669"/>
    <property type="project" value="TreeGrafter"/>
</dbReference>
<feature type="transmembrane region" description="Helical" evidence="8">
    <location>
        <begin position="214"/>
        <end position="235"/>
    </location>
</feature>
<dbReference type="OrthoDB" id="9760358at2"/>
<dbReference type="SMART" id="SM00382">
    <property type="entry name" value="AAA"/>
    <property type="match status" value="1"/>
</dbReference>
<dbReference type="InterPro" id="IPR005074">
    <property type="entry name" value="Peptidase_C39"/>
</dbReference>
<keyword evidence="6 8" id="KW-1133">Transmembrane helix</keyword>
<dbReference type="InterPro" id="IPR003439">
    <property type="entry name" value="ABC_transporter-like_ATP-bd"/>
</dbReference>
<feature type="transmembrane region" description="Helical" evidence="8">
    <location>
        <begin position="320"/>
        <end position="339"/>
    </location>
</feature>
<evidence type="ECO:0000256" key="8">
    <source>
        <dbReference type="SAM" id="Phobius"/>
    </source>
</evidence>